<protein>
    <submittedName>
        <fullName evidence="3">Uncharacterized protein</fullName>
    </submittedName>
</protein>
<comment type="caution">
    <text evidence="3">The sequence shown here is derived from an EMBL/GenBank/DDBJ whole genome shotgun (WGS) entry which is preliminary data.</text>
</comment>
<feature type="chain" id="PRO_5027721358" evidence="2">
    <location>
        <begin position="23"/>
        <end position="61"/>
    </location>
</feature>
<evidence type="ECO:0000256" key="1">
    <source>
        <dbReference type="SAM" id="MobiDB-lite"/>
    </source>
</evidence>
<reference evidence="3 4" key="1">
    <citation type="submission" date="2020-08" db="EMBL/GenBank/DDBJ databases">
        <authorList>
            <person name="Koutsovoulos G."/>
            <person name="Danchin GJ E."/>
        </authorList>
    </citation>
    <scope>NUCLEOTIDE SEQUENCE [LARGE SCALE GENOMIC DNA]</scope>
</reference>
<evidence type="ECO:0000313" key="4">
    <source>
        <dbReference type="Proteomes" id="UP000580250"/>
    </source>
</evidence>
<accession>A0A6V7V2K4</accession>
<dbReference type="Proteomes" id="UP000580250">
    <property type="component" value="Unassembled WGS sequence"/>
</dbReference>
<evidence type="ECO:0000256" key="2">
    <source>
        <dbReference type="SAM" id="SignalP"/>
    </source>
</evidence>
<keyword evidence="2" id="KW-0732">Signal</keyword>
<dbReference type="AlphaFoldDB" id="A0A6V7V2K4"/>
<feature type="region of interest" description="Disordered" evidence="1">
    <location>
        <begin position="28"/>
        <end position="61"/>
    </location>
</feature>
<evidence type="ECO:0000313" key="3">
    <source>
        <dbReference type="EMBL" id="CAD2169165.1"/>
    </source>
</evidence>
<proteinExistence type="predicted"/>
<feature type="compositionally biased region" description="Basic and acidic residues" evidence="1">
    <location>
        <begin position="28"/>
        <end position="37"/>
    </location>
</feature>
<gene>
    <name evidence="3" type="ORF">MENT_LOCUS20488</name>
</gene>
<sequence>MKVLMLIQCLFLDLLLLSGVYAGCFQSKPEDRRRDSPQHQIQHRHQQQGQVTLHRDYNRHF</sequence>
<dbReference type="EMBL" id="CAJEWN010000149">
    <property type="protein sequence ID" value="CAD2169165.1"/>
    <property type="molecule type" value="Genomic_DNA"/>
</dbReference>
<name>A0A6V7V2K4_MELEN</name>
<organism evidence="3 4">
    <name type="scientific">Meloidogyne enterolobii</name>
    <name type="common">Root-knot nematode worm</name>
    <name type="synonym">Meloidogyne mayaguensis</name>
    <dbReference type="NCBI Taxonomy" id="390850"/>
    <lineage>
        <taxon>Eukaryota</taxon>
        <taxon>Metazoa</taxon>
        <taxon>Ecdysozoa</taxon>
        <taxon>Nematoda</taxon>
        <taxon>Chromadorea</taxon>
        <taxon>Rhabditida</taxon>
        <taxon>Tylenchina</taxon>
        <taxon>Tylenchomorpha</taxon>
        <taxon>Tylenchoidea</taxon>
        <taxon>Meloidogynidae</taxon>
        <taxon>Meloidogyninae</taxon>
        <taxon>Meloidogyne</taxon>
    </lineage>
</organism>
<feature type="signal peptide" evidence="2">
    <location>
        <begin position="1"/>
        <end position="22"/>
    </location>
</feature>